<dbReference type="RefSeq" id="WP_126813989.1">
    <property type="nucleotide sequence ID" value="NZ_NGKC01000009.1"/>
</dbReference>
<feature type="transmembrane region" description="Helical" evidence="1">
    <location>
        <begin position="55"/>
        <end position="82"/>
    </location>
</feature>
<reference evidence="2 3" key="1">
    <citation type="submission" date="2017-05" db="EMBL/GenBank/DDBJ databases">
        <title>Vagococcus spp. assemblies.</title>
        <authorList>
            <person name="Gulvik C.A."/>
        </authorList>
    </citation>
    <scope>NUCLEOTIDE SEQUENCE [LARGE SCALE GENOMIC DNA]</scope>
    <source>
        <strain evidence="2 3">LMG 24798</strain>
    </source>
</reference>
<dbReference type="GO" id="GO:0022857">
    <property type="term" value="F:transmembrane transporter activity"/>
    <property type="evidence" value="ECO:0007669"/>
    <property type="project" value="InterPro"/>
</dbReference>
<gene>
    <name evidence="2" type="ORF">CBF27_09025</name>
</gene>
<keyword evidence="1" id="KW-0812">Transmembrane</keyword>
<name>A0A430AT32_9ENTE</name>
<organism evidence="2 3">
    <name type="scientific">Vagococcus acidifermentans</name>
    <dbReference type="NCBI Taxonomy" id="564710"/>
    <lineage>
        <taxon>Bacteria</taxon>
        <taxon>Bacillati</taxon>
        <taxon>Bacillota</taxon>
        <taxon>Bacilli</taxon>
        <taxon>Lactobacillales</taxon>
        <taxon>Enterococcaceae</taxon>
        <taxon>Vagococcus</taxon>
    </lineage>
</organism>
<feature type="transmembrane region" description="Helical" evidence="1">
    <location>
        <begin position="94"/>
        <end position="117"/>
    </location>
</feature>
<proteinExistence type="predicted"/>
<keyword evidence="1" id="KW-1133">Transmembrane helix</keyword>
<evidence type="ECO:0000313" key="2">
    <source>
        <dbReference type="EMBL" id="RSU11229.1"/>
    </source>
</evidence>
<dbReference type="Pfam" id="PF12822">
    <property type="entry name" value="ECF_trnsprt"/>
    <property type="match status" value="1"/>
</dbReference>
<feature type="transmembrane region" description="Helical" evidence="1">
    <location>
        <begin position="129"/>
        <end position="155"/>
    </location>
</feature>
<accession>A0A430AT32</accession>
<dbReference type="Gene3D" id="1.10.1760.20">
    <property type="match status" value="1"/>
</dbReference>
<evidence type="ECO:0000256" key="1">
    <source>
        <dbReference type="SAM" id="Phobius"/>
    </source>
</evidence>
<comment type="caution">
    <text evidence="2">The sequence shown here is derived from an EMBL/GenBank/DDBJ whole genome shotgun (WGS) entry which is preliminary data.</text>
</comment>
<dbReference type="EMBL" id="NGKC01000009">
    <property type="protein sequence ID" value="RSU11229.1"/>
    <property type="molecule type" value="Genomic_DNA"/>
</dbReference>
<protein>
    <submittedName>
        <fullName evidence="2">ECF transporter S component</fullName>
    </submittedName>
</protein>
<dbReference type="Proteomes" id="UP000286773">
    <property type="component" value="Unassembled WGS sequence"/>
</dbReference>
<evidence type="ECO:0000313" key="3">
    <source>
        <dbReference type="Proteomes" id="UP000286773"/>
    </source>
</evidence>
<dbReference type="OrthoDB" id="9813540at2"/>
<dbReference type="AlphaFoldDB" id="A0A430AT32"/>
<keyword evidence="1" id="KW-0472">Membrane</keyword>
<keyword evidence="3" id="KW-1185">Reference proteome</keyword>
<sequence length="208" mass="21886">MKTKKLTLTAIFLAIIFLFALTPVGFINLVFIKATIVHVPVIIGSIVLGPKIGALLGAAFGGISIFINTTTPSLLSFAFSPFIPVLGTTHGSPWAVVIALVPRILTGILPFFIYRGVMAFFKQNPKRQAPALFAAGIGGSAVNTLLVMNLIYFLFKDAYAQARGIPIGESVYKAVLTVIFVNGVPEALVAGIAAAAVGTVLLKLVKTT</sequence>
<feature type="transmembrane region" description="Helical" evidence="1">
    <location>
        <begin position="175"/>
        <end position="202"/>
    </location>
</feature>
<dbReference type="InterPro" id="IPR024529">
    <property type="entry name" value="ECF_trnsprt_substrate-spec"/>
</dbReference>